<dbReference type="Proteomes" id="UP000315295">
    <property type="component" value="Unassembled WGS sequence"/>
</dbReference>
<dbReference type="STRING" id="106549.A0A540LWW7"/>
<dbReference type="PANTHER" id="PTHR31374">
    <property type="entry name" value="AUXIN-INDUCED PROTEIN-LIKE-RELATED"/>
    <property type="match status" value="1"/>
</dbReference>
<organism evidence="2 3">
    <name type="scientific">Malus baccata</name>
    <name type="common">Siberian crab apple</name>
    <name type="synonym">Pyrus baccata</name>
    <dbReference type="NCBI Taxonomy" id="106549"/>
    <lineage>
        <taxon>Eukaryota</taxon>
        <taxon>Viridiplantae</taxon>
        <taxon>Streptophyta</taxon>
        <taxon>Embryophyta</taxon>
        <taxon>Tracheophyta</taxon>
        <taxon>Spermatophyta</taxon>
        <taxon>Magnoliopsida</taxon>
        <taxon>eudicotyledons</taxon>
        <taxon>Gunneridae</taxon>
        <taxon>Pentapetalae</taxon>
        <taxon>rosids</taxon>
        <taxon>fabids</taxon>
        <taxon>Rosales</taxon>
        <taxon>Rosaceae</taxon>
        <taxon>Amygdaloideae</taxon>
        <taxon>Maleae</taxon>
        <taxon>Malus</taxon>
    </lineage>
</organism>
<dbReference type="EMBL" id="VIEB01000435">
    <property type="protein sequence ID" value="TQD91001.1"/>
    <property type="molecule type" value="Genomic_DNA"/>
</dbReference>
<dbReference type="Pfam" id="PF02519">
    <property type="entry name" value="Auxin_inducible"/>
    <property type="match status" value="1"/>
</dbReference>
<dbReference type="PANTHER" id="PTHR31374:SF203">
    <property type="entry name" value="AUXIN-RESPONSIVE PROTEIN SAUR71-LIKE"/>
    <property type="match status" value="1"/>
</dbReference>
<comment type="similarity">
    <text evidence="1">Belongs to the ARG7 family.</text>
</comment>
<accession>A0A540LWW7</accession>
<comment type="caution">
    <text evidence="2">The sequence shown here is derived from an EMBL/GenBank/DDBJ whole genome shotgun (WGS) entry which is preliminary data.</text>
</comment>
<dbReference type="InterPro" id="IPR003676">
    <property type="entry name" value="SAUR_fam"/>
</dbReference>
<evidence type="ECO:0000313" key="3">
    <source>
        <dbReference type="Proteomes" id="UP000315295"/>
    </source>
</evidence>
<dbReference type="GO" id="GO:0009733">
    <property type="term" value="P:response to auxin"/>
    <property type="evidence" value="ECO:0007669"/>
    <property type="project" value="InterPro"/>
</dbReference>
<evidence type="ECO:0000313" key="2">
    <source>
        <dbReference type="EMBL" id="TQD91001.1"/>
    </source>
</evidence>
<dbReference type="AlphaFoldDB" id="A0A540LWW7"/>
<gene>
    <name evidence="2" type="ORF">C1H46_023388</name>
</gene>
<reference evidence="2 3" key="1">
    <citation type="journal article" date="2019" name="G3 (Bethesda)">
        <title>Sequencing of a Wild Apple (Malus baccata) Genome Unravels the Differences Between Cultivated and Wild Apple Species Regarding Disease Resistance and Cold Tolerance.</title>
        <authorList>
            <person name="Chen X."/>
        </authorList>
    </citation>
    <scope>NUCLEOTIDE SEQUENCE [LARGE SCALE GENOMIC DNA]</scope>
    <source>
        <strain evidence="3">cv. Shandingzi</strain>
        <tissue evidence="2">Leaves</tissue>
    </source>
</reference>
<evidence type="ECO:0000256" key="1">
    <source>
        <dbReference type="ARBA" id="ARBA00006974"/>
    </source>
</evidence>
<protein>
    <submittedName>
        <fullName evidence="2">Uncharacterized protein</fullName>
    </submittedName>
</protein>
<sequence length="144" mass="16449">MPAIQLKQVMKLWKAISLNGKSSPAPSGFLPVYIGWNRTRFLIPTHYLNFPIFAALLRKSGEEFGFKANGGTVLPCDVEFFKEVLNLLRKDEKRYGSLEVPEFLKMVSEVRNFDYSSTMCSKEDSDSCDHHQGYLRPLLQKARA</sequence>
<name>A0A540LWW7_MALBA</name>
<proteinExistence type="inferred from homology"/>
<keyword evidence="3" id="KW-1185">Reference proteome</keyword>